<protein>
    <submittedName>
        <fullName evidence="9">RagB/SusD family nutrient uptake outer membrane protein</fullName>
    </submittedName>
</protein>
<dbReference type="Gene3D" id="1.25.40.390">
    <property type="match status" value="1"/>
</dbReference>
<reference evidence="10" key="1">
    <citation type="submission" date="2017-04" db="EMBL/GenBank/DDBJ databases">
        <title>Function of individual gut microbiota members based on whole genome sequencing of pure cultures obtained from chicken caecum.</title>
        <authorList>
            <person name="Medvecky M."/>
            <person name="Cejkova D."/>
            <person name="Polansky O."/>
            <person name="Karasova D."/>
            <person name="Kubasova T."/>
            <person name="Cizek A."/>
            <person name="Rychlik I."/>
        </authorList>
    </citation>
    <scope>NUCLEOTIDE SEQUENCE [LARGE SCALE GENOMIC DNA]</scope>
    <source>
        <strain evidence="10">An67</strain>
    </source>
</reference>
<dbReference type="InterPro" id="IPR011990">
    <property type="entry name" value="TPR-like_helical_dom_sf"/>
</dbReference>
<evidence type="ECO:0000256" key="3">
    <source>
        <dbReference type="ARBA" id="ARBA00022729"/>
    </source>
</evidence>
<feature type="chain" id="PRO_5012508691" evidence="6">
    <location>
        <begin position="21"/>
        <end position="650"/>
    </location>
</feature>
<dbReference type="AlphaFoldDB" id="A0A1Y3UZG4"/>
<evidence type="ECO:0000256" key="6">
    <source>
        <dbReference type="SAM" id="SignalP"/>
    </source>
</evidence>
<comment type="caution">
    <text evidence="9">The sequence shown here is derived from an EMBL/GenBank/DDBJ whole genome shotgun (WGS) entry which is preliminary data.</text>
</comment>
<dbReference type="EMBL" id="NFHS01000005">
    <property type="protein sequence ID" value="OUN54213.1"/>
    <property type="molecule type" value="Genomic_DNA"/>
</dbReference>
<sequence length="650" mass="73839">MKKKLYIVLTVCALFCSSCEDWLTQEDSTAMNTNDVYSSVENISSVIANLYSRLNFPQEFGGTGDGSGLMDIARWDECTQGSSYWNQADNVNQGYRAYYDYNLIREINIHIRELTNSVSNISTEQQNYFLAEARFLRAMVYFRMLTSMGGVPIIEEVFDYTENTIELARPRNTEAEVYDYIAAEVDAIVDDLSVANADLKSRATRGAALALKCRAMLYAGSLAYNYDKSVTKGLNLPSGATGIPKVRANDYFQKCIDAYNALKELGYSLYKVDSDLATNYANLFQTSKGNPEVIFCRDYDGVNFKNTYTTKTICAEMAPALKTGCELNPTLNQVDAYERLSTKNIEPINPYEGEAPTEPERMEVLTSNYHYKVYDNPEDIFADRDPRLAGSILTPGSSFRDTELDFQAGLAIKNANGTYSFRHVDGMENLLTDANYYEGQRITGAEGPHFTTGYYSHTGFLMRKFVDITAGSEAEGNSKVPYIIFRFGEAVLNAAEAAYCLSQNGEVSYEGKDTRNLALELINEIRERAGGTSFRLSVDELDMNRIMNERRVELAYEDHRYYDLKRWRIADEVWRYDNTNETSVLKALWPYKIYAPGDADNGKWIYRKVFVDRRGAFDFHRKPLNFDNTMFYATYPLTPGNPYIEKNPNH</sequence>
<dbReference type="SUPFAM" id="SSF48452">
    <property type="entry name" value="TPR-like"/>
    <property type="match status" value="1"/>
</dbReference>
<evidence type="ECO:0000259" key="8">
    <source>
        <dbReference type="Pfam" id="PF14322"/>
    </source>
</evidence>
<evidence type="ECO:0000313" key="9">
    <source>
        <dbReference type="EMBL" id="OUN54213.1"/>
    </source>
</evidence>
<dbReference type="GO" id="GO:0009279">
    <property type="term" value="C:cell outer membrane"/>
    <property type="evidence" value="ECO:0007669"/>
    <property type="project" value="UniProtKB-SubCell"/>
</dbReference>
<comment type="subcellular location">
    <subcellularLocation>
        <location evidence="1">Cell outer membrane</location>
    </subcellularLocation>
</comment>
<dbReference type="RefSeq" id="WP_087332832.1">
    <property type="nucleotide sequence ID" value="NZ_NFHS01000005.1"/>
</dbReference>
<dbReference type="Proteomes" id="UP000196329">
    <property type="component" value="Unassembled WGS sequence"/>
</dbReference>
<comment type="similarity">
    <text evidence="2">Belongs to the SusD family.</text>
</comment>
<feature type="domain" description="RagB/SusD" evidence="7">
    <location>
        <begin position="291"/>
        <end position="600"/>
    </location>
</feature>
<dbReference type="InterPro" id="IPR012944">
    <property type="entry name" value="SusD_RagB_dom"/>
</dbReference>
<accession>A0A1Y3UZG4</accession>
<dbReference type="Pfam" id="PF07980">
    <property type="entry name" value="SusD_RagB"/>
    <property type="match status" value="1"/>
</dbReference>
<evidence type="ECO:0000256" key="2">
    <source>
        <dbReference type="ARBA" id="ARBA00006275"/>
    </source>
</evidence>
<evidence type="ECO:0000256" key="1">
    <source>
        <dbReference type="ARBA" id="ARBA00004442"/>
    </source>
</evidence>
<evidence type="ECO:0000256" key="4">
    <source>
        <dbReference type="ARBA" id="ARBA00023136"/>
    </source>
</evidence>
<dbReference type="Pfam" id="PF14322">
    <property type="entry name" value="SusD-like_3"/>
    <property type="match status" value="1"/>
</dbReference>
<keyword evidence="5" id="KW-0998">Cell outer membrane</keyword>
<evidence type="ECO:0000313" key="10">
    <source>
        <dbReference type="Proteomes" id="UP000196329"/>
    </source>
</evidence>
<proteinExistence type="inferred from homology"/>
<dbReference type="InterPro" id="IPR033985">
    <property type="entry name" value="SusD-like_N"/>
</dbReference>
<keyword evidence="4" id="KW-0472">Membrane</keyword>
<feature type="domain" description="SusD-like N-terminal" evidence="8">
    <location>
        <begin position="22"/>
        <end position="215"/>
    </location>
</feature>
<feature type="signal peptide" evidence="6">
    <location>
        <begin position="1"/>
        <end position="20"/>
    </location>
</feature>
<evidence type="ECO:0000256" key="5">
    <source>
        <dbReference type="ARBA" id="ARBA00023237"/>
    </source>
</evidence>
<organism evidence="9 10">
    <name type="scientific">Bacteroides uniformis</name>
    <dbReference type="NCBI Taxonomy" id="820"/>
    <lineage>
        <taxon>Bacteria</taxon>
        <taxon>Pseudomonadati</taxon>
        <taxon>Bacteroidota</taxon>
        <taxon>Bacteroidia</taxon>
        <taxon>Bacteroidales</taxon>
        <taxon>Bacteroidaceae</taxon>
        <taxon>Bacteroides</taxon>
    </lineage>
</organism>
<gene>
    <name evidence="9" type="ORF">B5G17_11425</name>
</gene>
<name>A0A1Y3UZG4_BACUN</name>
<keyword evidence="3 6" id="KW-0732">Signal</keyword>
<evidence type="ECO:0000259" key="7">
    <source>
        <dbReference type="Pfam" id="PF07980"/>
    </source>
</evidence>